<evidence type="ECO:0000313" key="2">
    <source>
        <dbReference type="EMBL" id="MBO4204604.1"/>
    </source>
</evidence>
<comment type="caution">
    <text evidence="2">The sequence shown here is derived from an EMBL/GenBank/DDBJ whole genome shotgun (WGS) entry which is preliminary data.</text>
</comment>
<dbReference type="Pfam" id="PF09860">
    <property type="entry name" value="DUF2087"/>
    <property type="match status" value="1"/>
</dbReference>
<dbReference type="Proteomes" id="UP000823521">
    <property type="component" value="Unassembled WGS sequence"/>
</dbReference>
<organism evidence="2 3">
    <name type="scientific">Micromonospora echinofusca</name>
    <dbReference type="NCBI Taxonomy" id="47858"/>
    <lineage>
        <taxon>Bacteria</taxon>
        <taxon>Bacillati</taxon>
        <taxon>Actinomycetota</taxon>
        <taxon>Actinomycetes</taxon>
        <taxon>Micromonosporales</taxon>
        <taxon>Micromonosporaceae</taxon>
        <taxon>Micromonospora</taxon>
    </lineage>
</organism>
<dbReference type="Gene3D" id="1.10.10.10">
    <property type="entry name" value="Winged helix-like DNA-binding domain superfamily/Winged helix DNA-binding domain"/>
    <property type="match status" value="1"/>
</dbReference>
<gene>
    <name evidence="2" type="ORF">GSF22_01050</name>
</gene>
<name>A0ABS3VJL2_MICEH</name>
<accession>A0ABS3VJL2</accession>
<sequence>MTPEALTPETLVRLLAEPDRMRVLAAIALGAHTPDLVVRASGLSARTAVAALHKLTGQGLVVTDDDGLRVAYGTLRELSRDTAAAPSADPAGEADRELRPFLRDGRLIRFPAQQQRRLAVLRRIAGSSFAPEQRYDEATVDDRLRTWCADGEVDHVTVRRYLVEAGLLCRANGVYWASLASPPQPGPAERYVTAMGLD</sequence>
<proteinExistence type="predicted"/>
<dbReference type="InterPro" id="IPR018656">
    <property type="entry name" value="DUF2087"/>
</dbReference>
<keyword evidence="3" id="KW-1185">Reference proteome</keyword>
<evidence type="ECO:0000313" key="3">
    <source>
        <dbReference type="Proteomes" id="UP000823521"/>
    </source>
</evidence>
<feature type="domain" description="DUF2087" evidence="1">
    <location>
        <begin position="106"/>
        <end position="176"/>
    </location>
</feature>
<dbReference type="InterPro" id="IPR036388">
    <property type="entry name" value="WH-like_DNA-bd_sf"/>
</dbReference>
<dbReference type="InterPro" id="IPR036390">
    <property type="entry name" value="WH_DNA-bd_sf"/>
</dbReference>
<dbReference type="EMBL" id="WVUH01000003">
    <property type="protein sequence ID" value="MBO4204604.1"/>
    <property type="molecule type" value="Genomic_DNA"/>
</dbReference>
<protein>
    <submittedName>
        <fullName evidence="2">DUF2087 domain-containing protein</fullName>
    </submittedName>
</protein>
<evidence type="ECO:0000259" key="1">
    <source>
        <dbReference type="Pfam" id="PF09860"/>
    </source>
</evidence>
<dbReference type="SUPFAM" id="SSF46785">
    <property type="entry name" value="Winged helix' DNA-binding domain"/>
    <property type="match status" value="1"/>
</dbReference>
<reference evidence="2 3" key="1">
    <citation type="submission" date="2019-12" db="EMBL/GenBank/DDBJ databases">
        <title>Whole genome sequencing of endophytic Actinobacterium Micromonospora sp. MPMI6T.</title>
        <authorList>
            <person name="Evv R."/>
            <person name="Podile A.R."/>
        </authorList>
    </citation>
    <scope>NUCLEOTIDE SEQUENCE [LARGE SCALE GENOMIC DNA]</scope>
    <source>
        <strain evidence="2 3">MPMI6</strain>
    </source>
</reference>